<dbReference type="PANTHER" id="PTHR12673:SF254">
    <property type="entry name" value="RHOGEF DOMAIN-CONTAINING PROTEIN GXCH"/>
    <property type="match status" value="1"/>
</dbReference>
<dbReference type="GO" id="GO:0005737">
    <property type="term" value="C:cytoplasm"/>
    <property type="evidence" value="ECO:0000318"/>
    <property type="project" value="GO_Central"/>
</dbReference>
<dbReference type="InterPro" id="IPR000219">
    <property type="entry name" value="DH_dom"/>
</dbReference>
<dbReference type="SUPFAM" id="SSF48065">
    <property type="entry name" value="DBL homology domain (DH-domain)"/>
    <property type="match status" value="1"/>
</dbReference>
<dbReference type="Pfam" id="PF00621">
    <property type="entry name" value="RhoGEF"/>
    <property type="match status" value="1"/>
</dbReference>
<dbReference type="Gene3D" id="1.20.900.10">
    <property type="entry name" value="Dbl homology (DH) domain"/>
    <property type="match status" value="1"/>
</dbReference>
<evidence type="ECO:0000259" key="2">
    <source>
        <dbReference type="PROSITE" id="PS50010"/>
    </source>
</evidence>
<gene>
    <name evidence="3" type="ORF">DICPUDRAFT_77025</name>
</gene>
<dbReference type="GeneID" id="10500099"/>
<name>F0ZFD7_DICPU</name>
<sequence>MNKTDNIFIIQQKLQQQKKAEEKSNLILNINKNKKNQCDENVSFSASTSSPAPSSPLPRTFNKNTSPTSATPISTINNNFKKNVTTSPISSVSSTTNITTPPPVKKTPPPVPPRNFVNSPPNLDKLPKNPPPPVPPKPINYMKKNNIENNNTNNNDINNIYNNSNNNIPEIKDIENEYKKLSIEIPDNNDNNIDLINTPTQKEADDDMHTIKTAFNSNTPNTPTPISIDTSVEITDINIHPQVVTPPPYLSPIDSPQCNSTEYFSPQFNSPTLYSPALYSPLNEWSTPSGESPEYKSPTINIILPPTPNDIPQITGESTSLSTSVEIKLSNSKPPRDPNSSPVLVKRSVSIMENLSQKSLLSPSTALNLMPRKLNTSGERSSGSIAPPPSPTSSKTGHHQSLSTSLGLDYQEGKPQRVLTRRVASSNLLKEDAANENSTNSKTFIMSSSTYNLRSDGIEDDEENSPPPTPSKHQRAHSLNNESYSSATISFNLRDSFEKIIPGSSKSEIKGILIEKLDIQHCKIQQKEPRKLKLPAIDSTTRLNKRIAEMIETEADYIDDLETTLNLYLFAFTEMEKLKIITHNDIKSIFSNIEELYHVSLKLYPMLLKTIPLLEQKQYPNIEEIFLNNFKAFQRYGPYLSSYEQSNKFLENLIEKNEIVKFIIDHIKNKLPLSKLLDLHAYQIKPCQRLCKYPLLLKDAKSAVPESEELHHKTFERAVKLMEKIVNDINGKISNDEKIQLIVKEIGKEIETLIHHQTFLKESKVKKLKKKNTVKEIQIFILDQNIILYEKGTFKKKHKVISFSKISRVCDHESKTPNSFGVYYTKDGSPTKTLSIQTDTNKEKTDLMNLIDETLQSYKYINGDNNNFLYITNNNNNPNLSRNNFNTIRQKNNDKDGFVFF</sequence>
<dbReference type="InterPro" id="IPR035899">
    <property type="entry name" value="DBL_dom_sf"/>
</dbReference>
<dbReference type="eggNOG" id="KOG4424">
    <property type="taxonomic scope" value="Eukaryota"/>
</dbReference>
<dbReference type="PROSITE" id="PS50010">
    <property type="entry name" value="DH_2"/>
    <property type="match status" value="1"/>
</dbReference>
<feature type="compositionally biased region" description="Low complexity" evidence="1">
    <location>
        <begin position="83"/>
        <end position="99"/>
    </location>
</feature>
<organism evidence="3 4">
    <name type="scientific">Dictyostelium purpureum</name>
    <name type="common">Slime mold</name>
    <dbReference type="NCBI Taxonomy" id="5786"/>
    <lineage>
        <taxon>Eukaryota</taxon>
        <taxon>Amoebozoa</taxon>
        <taxon>Evosea</taxon>
        <taxon>Eumycetozoa</taxon>
        <taxon>Dictyostelia</taxon>
        <taxon>Dictyosteliales</taxon>
        <taxon>Dictyosteliaceae</taxon>
        <taxon>Dictyostelium</taxon>
    </lineage>
</organism>
<dbReference type="RefSeq" id="XP_003286129.1">
    <property type="nucleotide sequence ID" value="XM_003286081.1"/>
</dbReference>
<feature type="region of interest" description="Disordered" evidence="1">
    <location>
        <begin position="41"/>
        <end position="134"/>
    </location>
</feature>
<dbReference type="OMA" id="VEACLIM"/>
<feature type="compositionally biased region" description="Low complexity" evidence="1">
    <location>
        <begin position="43"/>
        <end position="52"/>
    </location>
</feature>
<feature type="compositionally biased region" description="Low complexity" evidence="1">
    <location>
        <begin position="65"/>
        <end position="76"/>
    </location>
</feature>
<dbReference type="CDD" id="cd00160">
    <property type="entry name" value="RhoGEF"/>
    <property type="match status" value="1"/>
</dbReference>
<reference evidence="4" key="1">
    <citation type="journal article" date="2011" name="Genome Biol.">
        <title>Comparative genomics of the social amoebae Dictyostelium discoideum and Dictyostelium purpureum.</title>
        <authorList>
            <consortium name="US DOE Joint Genome Institute (JGI-PGF)"/>
            <person name="Sucgang R."/>
            <person name="Kuo A."/>
            <person name="Tian X."/>
            <person name="Salerno W."/>
            <person name="Parikh A."/>
            <person name="Feasley C.L."/>
            <person name="Dalin E."/>
            <person name="Tu H."/>
            <person name="Huang E."/>
            <person name="Barry K."/>
            <person name="Lindquist E."/>
            <person name="Shapiro H."/>
            <person name="Bruce D."/>
            <person name="Schmutz J."/>
            <person name="Salamov A."/>
            <person name="Fey P."/>
            <person name="Gaudet P."/>
            <person name="Anjard C."/>
            <person name="Babu M.M."/>
            <person name="Basu S."/>
            <person name="Bushmanova Y."/>
            <person name="van der Wel H."/>
            <person name="Katoh-Kurasawa M."/>
            <person name="Dinh C."/>
            <person name="Coutinho P.M."/>
            <person name="Saito T."/>
            <person name="Elias M."/>
            <person name="Schaap P."/>
            <person name="Kay R.R."/>
            <person name="Henrissat B."/>
            <person name="Eichinger L."/>
            <person name="Rivero F."/>
            <person name="Putnam N.H."/>
            <person name="West C.M."/>
            <person name="Loomis W.F."/>
            <person name="Chisholm R.L."/>
            <person name="Shaulsky G."/>
            <person name="Strassmann J.E."/>
            <person name="Queller D.C."/>
            <person name="Kuspa A."/>
            <person name="Grigoriev I.V."/>
        </authorList>
    </citation>
    <scope>NUCLEOTIDE SEQUENCE [LARGE SCALE GENOMIC DNA]</scope>
    <source>
        <strain evidence="4">QSDP1</strain>
    </source>
</reference>
<keyword evidence="4" id="KW-1185">Reference proteome</keyword>
<dbReference type="EMBL" id="GL871002">
    <property type="protein sequence ID" value="EGC37315.1"/>
    <property type="molecule type" value="Genomic_DNA"/>
</dbReference>
<dbReference type="AlphaFoldDB" id="F0ZFD7"/>
<proteinExistence type="predicted"/>
<dbReference type="Proteomes" id="UP000001064">
    <property type="component" value="Unassembled WGS sequence"/>
</dbReference>
<evidence type="ECO:0000256" key="1">
    <source>
        <dbReference type="SAM" id="MobiDB-lite"/>
    </source>
</evidence>
<dbReference type="GO" id="GO:0005085">
    <property type="term" value="F:guanyl-nucleotide exchange factor activity"/>
    <property type="evidence" value="ECO:0000318"/>
    <property type="project" value="GO_Central"/>
</dbReference>
<feature type="compositionally biased region" description="Polar residues" evidence="1">
    <location>
        <begin position="374"/>
        <end position="384"/>
    </location>
</feature>
<dbReference type="VEuPathDB" id="AmoebaDB:DICPUDRAFT_77025"/>
<feature type="compositionally biased region" description="Polar residues" evidence="1">
    <location>
        <begin position="392"/>
        <end position="406"/>
    </location>
</feature>
<dbReference type="SMART" id="SM00325">
    <property type="entry name" value="RhoGEF"/>
    <property type="match status" value="1"/>
</dbReference>
<dbReference type="Gene3D" id="2.30.29.30">
    <property type="entry name" value="Pleckstrin-homology domain (PH domain)/Phosphotyrosine-binding domain (PTB)"/>
    <property type="match status" value="1"/>
</dbReference>
<feature type="domain" description="DH" evidence="2">
    <location>
        <begin position="542"/>
        <end position="732"/>
    </location>
</feature>
<feature type="region of interest" description="Disordered" evidence="1">
    <location>
        <begin position="454"/>
        <end position="480"/>
    </location>
</feature>
<dbReference type="SUPFAM" id="SSF50729">
    <property type="entry name" value="PH domain-like"/>
    <property type="match status" value="1"/>
</dbReference>
<dbReference type="PANTHER" id="PTHR12673">
    <property type="entry name" value="FACIOGENITAL DYSPLASIA PROTEIN"/>
    <property type="match status" value="1"/>
</dbReference>
<feature type="region of interest" description="Disordered" evidence="1">
    <location>
        <begin position="374"/>
        <end position="418"/>
    </location>
</feature>
<feature type="compositionally biased region" description="Pro residues" evidence="1">
    <location>
        <begin position="100"/>
        <end position="113"/>
    </location>
</feature>
<protein>
    <recommendedName>
        <fullName evidence="2">DH domain-containing protein</fullName>
    </recommendedName>
</protein>
<accession>F0ZFD7</accession>
<dbReference type="OrthoDB" id="1716625at2759"/>
<evidence type="ECO:0000313" key="4">
    <source>
        <dbReference type="Proteomes" id="UP000001064"/>
    </source>
</evidence>
<feature type="compositionally biased region" description="Polar residues" evidence="1">
    <location>
        <begin position="315"/>
        <end position="342"/>
    </location>
</feature>
<dbReference type="KEGG" id="dpp:DICPUDRAFT_77025"/>
<feature type="compositionally biased region" description="Low complexity" evidence="1">
    <location>
        <begin position="114"/>
        <end position="124"/>
    </location>
</feature>
<dbReference type="InParanoid" id="F0ZFD7"/>
<feature type="region of interest" description="Disordered" evidence="1">
    <location>
        <begin position="285"/>
        <end position="342"/>
    </location>
</feature>
<dbReference type="InterPro" id="IPR051092">
    <property type="entry name" value="FYVE_RhoGEF_PH"/>
</dbReference>
<dbReference type="InterPro" id="IPR011993">
    <property type="entry name" value="PH-like_dom_sf"/>
</dbReference>
<evidence type="ECO:0000313" key="3">
    <source>
        <dbReference type="EMBL" id="EGC37315.1"/>
    </source>
</evidence>